<dbReference type="PANTHER" id="PTHR34404:SF2">
    <property type="entry name" value="CONSERVED SERINE RICH PROTEIN"/>
    <property type="match status" value="1"/>
</dbReference>
<keyword evidence="4" id="KW-1185">Reference proteome</keyword>
<reference evidence="3 4" key="1">
    <citation type="submission" date="2018-10" db="EMBL/GenBank/DDBJ databases">
        <title>Genomic Encyclopedia of Archaeal and Bacterial Type Strains, Phase II (KMG-II): from individual species to whole genera.</title>
        <authorList>
            <person name="Goeker M."/>
        </authorList>
    </citation>
    <scope>NUCLEOTIDE SEQUENCE [LARGE SCALE GENOMIC DNA]</scope>
    <source>
        <strain evidence="3 4">DSM 235</strain>
    </source>
</reference>
<feature type="compositionally biased region" description="Basic and acidic residues" evidence="1">
    <location>
        <begin position="56"/>
        <end position="77"/>
    </location>
</feature>
<dbReference type="Pfam" id="PF09723">
    <property type="entry name" value="Zn_ribbon_8"/>
    <property type="match status" value="1"/>
</dbReference>
<proteinExistence type="predicted"/>
<name>A0A495V420_9GAMM</name>
<dbReference type="NCBIfam" id="TIGR02605">
    <property type="entry name" value="CxxC_CxxC_SSSS"/>
    <property type="match status" value="1"/>
</dbReference>
<evidence type="ECO:0000313" key="4">
    <source>
        <dbReference type="Proteomes" id="UP000274556"/>
    </source>
</evidence>
<dbReference type="PANTHER" id="PTHR34404">
    <property type="entry name" value="REGULATORY PROTEIN, FMDB FAMILY"/>
    <property type="match status" value="1"/>
</dbReference>
<dbReference type="OrthoDB" id="9813321at2"/>
<evidence type="ECO:0000259" key="2">
    <source>
        <dbReference type="SMART" id="SM00834"/>
    </source>
</evidence>
<protein>
    <submittedName>
        <fullName evidence="3">Putative FmdB family regulatory protein</fullName>
    </submittedName>
</protein>
<dbReference type="AlphaFoldDB" id="A0A495V420"/>
<dbReference type="RefSeq" id="WP_120795911.1">
    <property type="nucleotide sequence ID" value="NZ_RBXL01000001.1"/>
</dbReference>
<evidence type="ECO:0000256" key="1">
    <source>
        <dbReference type="SAM" id="MobiDB-lite"/>
    </source>
</evidence>
<feature type="domain" description="Putative regulatory protein FmdB zinc ribbon" evidence="2">
    <location>
        <begin position="1"/>
        <end position="42"/>
    </location>
</feature>
<gene>
    <name evidence="3" type="ORF">BDD21_0640</name>
</gene>
<dbReference type="InterPro" id="IPR013429">
    <property type="entry name" value="Regulatory_FmdB_Zinc_ribbon"/>
</dbReference>
<organism evidence="3 4">
    <name type="scientific">Thiocapsa rosea</name>
    <dbReference type="NCBI Taxonomy" id="69360"/>
    <lineage>
        <taxon>Bacteria</taxon>
        <taxon>Pseudomonadati</taxon>
        <taxon>Pseudomonadota</taxon>
        <taxon>Gammaproteobacteria</taxon>
        <taxon>Chromatiales</taxon>
        <taxon>Chromatiaceae</taxon>
        <taxon>Thiocapsa</taxon>
    </lineage>
</organism>
<sequence>MPIYEYRCESCGHALEQIQKISDPPLVDCPACGQPTLRKQISAAAFRLKGGGWYETDFKKSNQKNLHDTGEKKETKSGDSAAAGSGAGSGDKGGTTTAKPDASATPKPKPKPVEKKPAA</sequence>
<dbReference type="SMART" id="SM00834">
    <property type="entry name" value="CxxC_CXXC_SSSS"/>
    <property type="match status" value="1"/>
</dbReference>
<dbReference type="EMBL" id="RBXL01000001">
    <property type="protein sequence ID" value="RKT43315.1"/>
    <property type="molecule type" value="Genomic_DNA"/>
</dbReference>
<comment type="caution">
    <text evidence="3">The sequence shown here is derived from an EMBL/GenBank/DDBJ whole genome shotgun (WGS) entry which is preliminary data.</text>
</comment>
<feature type="region of interest" description="Disordered" evidence="1">
    <location>
        <begin position="55"/>
        <end position="119"/>
    </location>
</feature>
<accession>A0A495V420</accession>
<evidence type="ECO:0000313" key="3">
    <source>
        <dbReference type="EMBL" id="RKT43315.1"/>
    </source>
</evidence>
<dbReference type="Proteomes" id="UP000274556">
    <property type="component" value="Unassembled WGS sequence"/>
</dbReference>